<dbReference type="FunFam" id="2.60.120.10:FF:000004">
    <property type="entry name" value="Fumarate/nitrate reduction transcriptional regulator Fnr"/>
    <property type="match status" value="1"/>
</dbReference>
<dbReference type="Pfam" id="PF00027">
    <property type="entry name" value="cNMP_binding"/>
    <property type="match status" value="1"/>
</dbReference>
<evidence type="ECO:0000313" key="8">
    <source>
        <dbReference type="EMBL" id="PXZ39291.1"/>
    </source>
</evidence>
<keyword evidence="3" id="KW-0010">Activator</keyword>
<dbReference type="SMR" id="A0A2S5AXG0"/>
<dbReference type="EMBL" id="QJPJ01000006">
    <property type="protein sequence ID" value="PXZ39291.1"/>
    <property type="molecule type" value="Genomic_DNA"/>
</dbReference>
<sequence>MKILANESKIGRRVQSGGCAIHCQDCSISQLCIPFTLNEHELNQLDNIIERKKPIQKSQLLFKAGDPLESLYAIRSGTIKSYTISETGEEQIISFHLPGDLVGFDAIINMKHPSFSQALETAMVCEIPFDILDDLSGKMPKLRLQIMRLMSNEIKSDQEMILLLSKMNAEERLAAFIHNLSRRYSARGFSAREFRLTMTRSDIGNYLGLTVETISRLLGRFQKSGMLSVQGKYITINNMAELSELAGITKTPIQVIS</sequence>
<dbReference type="EMBL" id="UGHK01000002">
    <property type="protein sequence ID" value="STO71444.1"/>
    <property type="molecule type" value="Genomic_DNA"/>
</dbReference>
<reference evidence="7 12" key="3">
    <citation type="journal article" date="2022" name="Front. Microbiol.">
        <title>Commensal bacteria contribute to the growth of multidrug-resistant Avibacterium paragallinarum in chickens.</title>
        <authorList>
            <person name="Zhu J."/>
            <person name="Chen Y."/>
            <person name="Wu Y."/>
            <person name="Wang Y."/>
            <person name="Zhu K."/>
        </authorList>
    </citation>
    <scope>NUCLEOTIDE SEQUENCE [LARGE SCALE GENOMIC DNA]</scope>
    <source>
        <strain evidence="7 12">AV25</strain>
    </source>
</reference>
<dbReference type="SMART" id="SM00100">
    <property type="entry name" value="cNMP"/>
    <property type="match status" value="1"/>
</dbReference>
<dbReference type="Pfam" id="PF13545">
    <property type="entry name" value="HTH_Crp_2"/>
    <property type="match status" value="1"/>
</dbReference>
<keyword evidence="2" id="KW-0238">DNA-binding</keyword>
<reference evidence="8 10" key="1">
    <citation type="submission" date="2018-06" db="EMBL/GenBank/DDBJ databases">
        <authorList>
            <person name="Teymurazov M."/>
            <person name="Kislichkina A."/>
            <person name="Abaymova A."/>
            <person name="Mukhina T."/>
            <person name="Mayskaya N."/>
            <person name="Svetoch E."/>
            <person name="Bogun A."/>
        </authorList>
    </citation>
    <scope>NUCLEOTIDE SEQUENCE [LARGE SCALE GENOMIC DNA]</scope>
    <source>
        <strain evidence="8 10">SCPM-O-B-8406</strain>
    </source>
</reference>
<dbReference type="RefSeq" id="WP_017806255.1">
    <property type="nucleotide sequence ID" value="NZ_CP081939.1"/>
</dbReference>
<dbReference type="InterPro" id="IPR014710">
    <property type="entry name" value="RmlC-like_jellyroll"/>
</dbReference>
<dbReference type="CDD" id="cd00038">
    <property type="entry name" value="CAP_ED"/>
    <property type="match status" value="1"/>
</dbReference>
<dbReference type="Gene3D" id="1.10.10.10">
    <property type="entry name" value="Winged helix-like DNA-binding domain superfamily/Winged helix DNA-binding domain"/>
    <property type="match status" value="1"/>
</dbReference>
<dbReference type="GO" id="GO:0003700">
    <property type="term" value="F:DNA-binding transcription factor activity"/>
    <property type="evidence" value="ECO:0007669"/>
    <property type="project" value="InterPro"/>
</dbReference>
<dbReference type="PANTHER" id="PTHR24567:SF75">
    <property type="entry name" value="FUMARATE AND NITRATE REDUCTION REGULATORY PROTEIN"/>
    <property type="match status" value="1"/>
</dbReference>
<dbReference type="InterPro" id="IPR050397">
    <property type="entry name" value="Env_Response_Regulators"/>
</dbReference>
<feature type="domain" description="HTH crp-type" evidence="6">
    <location>
        <begin position="167"/>
        <end position="240"/>
    </location>
</feature>
<accession>A0A2S5AXG0</accession>
<reference evidence="7" key="4">
    <citation type="submission" date="2022-05" db="EMBL/GenBank/DDBJ databases">
        <authorList>
            <person name="Chen Y."/>
            <person name="Zhu J."/>
            <person name="Zhu K."/>
        </authorList>
    </citation>
    <scope>NUCLEOTIDE SEQUENCE</scope>
    <source>
        <strain evidence="7">AV25</strain>
    </source>
</reference>
<name>A0A2S5AXG0_AVIPA</name>
<evidence type="ECO:0000313" key="10">
    <source>
        <dbReference type="Proteomes" id="UP000247594"/>
    </source>
</evidence>
<keyword evidence="1" id="KW-0805">Transcription regulation</keyword>
<gene>
    <name evidence="9" type="primary">fnr</name>
    <name evidence="8" type="ORF">DM482_04915</name>
    <name evidence="7" type="ORF">M5S13_09985</name>
    <name evidence="9" type="ORF">NCTC11296_01345</name>
</gene>
<dbReference type="InterPro" id="IPR018335">
    <property type="entry name" value="Tscrpt_reg_HTH_Crp-type_CS"/>
</dbReference>
<evidence type="ECO:0000256" key="4">
    <source>
        <dbReference type="ARBA" id="ARBA00023163"/>
    </source>
</evidence>
<dbReference type="Proteomes" id="UP001347884">
    <property type="component" value="Unassembled WGS sequence"/>
</dbReference>
<dbReference type="SMART" id="SM00419">
    <property type="entry name" value="HTH_CRP"/>
    <property type="match status" value="1"/>
</dbReference>
<evidence type="ECO:0000313" key="11">
    <source>
        <dbReference type="Proteomes" id="UP000254465"/>
    </source>
</evidence>
<dbReference type="SUPFAM" id="SSF51206">
    <property type="entry name" value="cAMP-binding domain-like"/>
    <property type="match status" value="1"/>
</dbReference>
<reference evidence="9 11" key="2">
    <citation type="submission" date="2018-06" db="EMBL/GenBank/DDBJ databases">
        <authorList>
            <consortium name="Pathogen Informatics"/>
            <person name="Doyle S."/>
        </authorList>
    </citation>
    <scope>NUCLEOTIDE SEQUENCE [LARGE SCALE GENOMIC DNA]</scope>
    <source>
        <strain evidence="9 11">NCTC11296</strain>
    </source>
</reference>
<evidence type="ECO:0000259" key="6">
    <source>
        <dbReference type="PROSITE" id="PS51063"/>
    </source>
</evidence>
<dbReference type="GO" id="GO:0005829">
    <property type="term" value="C:cytosol"/>
    <property type="evidence" value="ECO:0007669"/>
    <property type="project" value="TreeGrafter"/>
</dbReference>
<dbReference type="AlphaFoldDB" id="A0A2S5AXG0"/>
<dbReference type="PRINTS" id="PR00034">
    <property type="entry name" value="HTHCRP"/>
</dbReference>
<dbReference type="Proteomes" id="UP000247594">
    <property type="component" value="Unassembled WGS sequence"/>
</dbReference>
<protein>
    <submittedName>
        <fullName evidence="7">FNR family transcription factor</fullName>
    </submittedName>
    <submittedName>
        <fullName evidence="8 9">Fumarate/nitrate reduction transcriptional regulator</fullName>
    </submittedName>
</protein>
<feature type="domain" description="Cyclic nucleotide-binding" evidence="5">
    <location>
        <begin position="33"/>
        <end position="113"/>
    </location>
</feature>
<dbReference type="PROSITE" id="PS50042">
    <property type="entry name" value="CNMP_BINDING_3"/>
    <property type="match status" value="1"/>
</dbReference>
<dbReference type="InterPro" id="IPR036388">
    <property type="entry name" value="WH-like_DNA-bd_sf"/>
</dbReference>
<dbReference type="InterPro" id="IPR018490">
    <property type="entry name" value="cNMP-bd_dom_sf"/>
</dbReference>
<dbReference type="Gene3D" id="2.60.120.10">
    <property type="entry name" value="Jelly Rolls"/>
    <property type="match status" value="1"/>
</dbReference>
<dbReference type="InterPro" id="IPR036390">
    <property type="entry name" value="WH_DNA-bd_sf"/>
</dbReference>
<evidence type="ECO:0000256" key="3">
    <source>
        <dbReference type="ARBA" id="ARBA00023159"/>
    </source>
</evidence>
<dbReference type="InterPro" id="IPR012318">
    <property type="entry name" value="HTH_CRP"/>
</dbReference>
<dbReference type="InterPro" id="IPR000595">
    <property type="entry name" value="cNMP-bd_dom"/>
</dbReference>
<dbReference type="PROSITE" id="PS00042">
    <property type="entry name" value="HTH_CRP_1"/>
    <property type="match status" value="1"/>
</dbReference>
<dbReference type="PROSITE" id="PS51063">
    <property type="entry name" value="HTH_CRP_2"/>
    <property type="match status" value="1"/>
</dbReference>
<dbReference type="NCBIfam" id="NF008365">
    <property type="entry name" value="PRK11161.1"/>
    <property type="match status" value="1"/>
</dbReference>
<dbReference type="FunFam" id="1.10.10.10:FF:000028">
    <property type="entry name" value="Fumarate/nitrate reduction transcriptional regulator Fnr"/>
    <property type="match status" value="1"/>
</dbReference>
<dbReference type="SUPFAM" id="SSF46785">
    <property type="entry name" value="Winged helix' DNA-binding domain"/>
    <property type="match status" value="1"/>
</dbReference>
<dbReference type="PANTHER" id="PTHR24567">
    <property type="entry name" value="CRP FAMILY TRANSCRIPTIONAL REGULATORY PROTEIN"/>
    <property type="match status" value="1"/>
</dbReference>
<dbReference type="Proteomes" id="UP000254465">
    <property type="component" value="Unassembled WGS sequence"/>
</dbReference>
<keyword evidence="12" id="KW-1185">Reference proteome</keyword>
<evidence type="ECO:0000313" key="7">
    <source>
        <dbReference type="EMBL" id="MEE6042206.1"/>
    </source>
</evidence>
<organism evidence="9 11">
    <name type="scientific">Avibacterium paragallinarum</name>
    <name type="common">Haemophilus gallinarum</name>
    <dbReference type="NCBI Taxonomy" id="728"/>
    <lineage>
        <taxon>Bacteria</taxon>
        <taxon>Pseudomonadati</taxon>
        <taxon>Pseudomonadota</taxon>
        <taxon>Gammaproteobacteria</taxon>
        <taxon>Pasteurellales</taxon>
        <taxon>Pasteurellaceae</taxon>
        <taxon>Avibacterium</taxon>
    </lineage>
</organism>
<evidence type="ECO:0000313" key="12">
    <source>
        <dbReference type="Proteomes" id="UP001347884"/>
    </source>
</evidence>
<dbReference type="CDD" id="cd00092">
    <property type="entry name" value="HTH_CRP"/>
    <property type="match status" value="1"/>
</dbReference>
<keyword evidence="4" id="KW-0804">Transcription</keyword>
<evidence type="ECO:0000259" key="5">
    <source>
        <dbReference type="PROSITE" id="PS50042"/>
    </source>
</evidence>
<dbReference type="EMBL" id="JAMDKF010000025">
    <property type="protein sequence ID" value="MEE6042206.1"/>
    <property type="molecule type" value="Genomic_DNA"/>
</dbReference>
<dbReference type="GO" id="GO:0003677">
    <property type="term" value="F:DNA binding"/>
    <property type="evidence" value="ECO:0007669"/>
    <property type="project" value="UniProtKB-KW"/>
</dbReference>
<evidence type="ECO:0000313" key="9">
    <source>
        <dbReference type="EMBL" id="STO71444.1"/>
    </source>
</evidence>
<evidence type="ECO:0000256" key="2">
    <source>
        <dbReference type="ARBA" id="ARBA00023125"/>
    </source>
</evidence>
<evidence type="ECO:0000256" key="1">
    <source>
        <dbReference type="ARBA" id="ARBA00023015"/>
    </source>
</evidence>
<proteinExistence type="predicted"/>